<evidence type="ECO:0000256" key="6">
    <source>
        <dbReference type="ARBA" id="ARBA00023098"/>
    </source>
</evidence>
<dbReference type="InterPro" id="IPR020568">
    <property type="entry name" value="Ribosomal_Su5_D2-typ_SF"/>
</dbReference>
<dbReference type="InterPro" id="IPR005935">
    <property type="entry name" value="Mev_decarb"/>
</dbReference>
<dbReference type="Pfam" id="PF18376">
    <property type="entry name" value="MDD_C"/>
    <property type="match status" value="1"/>
</dbReference>
<dbReference type="InterPro" id="IPR014721">
    <property type="entry name" value="Ribsml_uS5_D2-typ_fold_subgr"/>
</dbReference>
<dbReference type="EMBL" id="AP026802">
    <property type="protein sequence ID" value="BDR58377.1"/>
    <property type="molecule type" value="Genomic_DNA"/>
</dbReference>
<evidence type="ECO:0000256" key="4">
    <source>
        <dbReference type="ARBA" id="ARBA00022741"/>
    </source>
</evidence>
<evidence type="ECO:0000256" key="1">
    <source>
        <dbReference type="ARBA" id="ARBA00008831"/>
    </source>
</evidence>
<dbReference type="AlphaFoldDB" id="A0AAU9DMY3"/>
<organism evidence="10 11">
    <name type="scientific">Xylocopilactobacillus apicola</name>
    <dbReference type="NCBI Taxonomy" id="2932184"/>
    <lineage>
        <taxon>Bacteria</taxon>
        <taxon>Bacillati</taxon>
        <taxon>Bacillota</taxon>
        <taxon>Bacilli</taxon>
        <taxon>Lactobacillales</taxon>
        <taxon>Lactobacillaceae</taxon>
        <taxon>Xylocopilactobacillus</taxon>
    </lineage>
</organism>
<name>A0AAU9DMY3_9LACO</name>
<dbReference type="InterPro" id="IPR041431">
    <property type="entry name" value="Mvd1_C"/>
</dbReference>
<dbReference type="KEGG" id="xap:XA3_08180"/>
<keyword evidence="11" id="KW-1185">Reference proteome</keyword>
<dbReference type="InterPro" id="IPR053859">
    <property type="entry name" value="MVD-like_N"/>
</dbReference>
<dbReference type="InterPro" id="IPR029765">
    <property type="entry name" value="Mev_diP_decarb"/>
</dbReference>
<feature type="domain" description="Diphosphomevalonate decarboxylase-like N-terminal" evidence="9">
    <location>
        <begin position="6"/>
        <end position="152"/>
    </location>
</feature>
<evidence type="ECO:0000256" key="7">
    <source>
        <dbReference type="ARBA" id="ARBA00023239"/>
    </source>
</evidence>
<dbReference type="GO" id="GO:0005524">
    <property type="term" value="F:ATP binding"/>
    <property type="evidence" value="ECO:0007669"/>
    <property type="project" value="UniProtKB-KW"/>
</dbReference>
<dbReference type="GO" id="GO:0005829">
    <property type="term" value="C:cytosol"/>
    <property type="evidence" value="ECO:0007669"/>
    <property type="project" value="InterPro"/>
</dbReference>
<evidence type="ECO:0000313" key="10">
    <source>
        <dbReference type="EMBL" id="BDR58377.1"/>
    </source>
</evidence>
<evidence type="ECO:0000256" key="5">
    <source>
        <dbReference type="ARBA" id="ARBA00022840"/>
    </source>
</evidence>
<dbReference type="Gene3D" id="3.30.230.10">
    <property type="match status" value="1"/>
</dbReference>
<protein>
    <recommendedName>
        <fullName evidence="2">diphosphomevalonate decarboxylase</fullName>
        <ecNumber evidence="2">4.1.1.33</ecNumber>
    </recommendedName>
</protein>
<dbReference type="Gene3D" id="3.30.70.890">
    <property type="entry name" value="GHMP kinase, C-terminal domain"/>
    <property type="match status" value="1"/>
</dbReference>
<dbReference type="RefSeq" id="WP_317636283.1">
    <property type="nucleotide sequence ID" value="NZ_AP026802.1"/>
</dbReference>
<keyword evidence="6" id="KW-0443">Lipid metabolism</keyword>
<reference evidence="10 11" key="1">
    <citation type="journal article" date="2023" name="Microbiol. Spectr.">
        <title>Symbiosis of Carpenter Bees with Uncharacterized Lactic Acid Bacteria Showing NAD Auxotrophy.</title>
        <authorList>
            <person name="Kawasaki S."/>
            <person name="Ozawa K."/>
            <person name="Mori T."/>
            <person name="Yamamoto A."/>
            <person name="Ito M."/>
            <person name="Ohkuma M."/>
            <person name="Sakamoto M."/>
            <person name="Matsutani M."/>
        </authorList>
    </citation>
    <scope>NUCLEOTIDE SEQUENCE [LARGE SCALE GENOMIC DNA]</scope>
    <source>
        <strain evidence="10 11">XA3</strain>
    </source>
</reference>
<sequence length="317" mass="34431">MARAIAHPNIALIKYWGKADPLINLPAVPSISLTLSELETSTSVTIDPQLNQDVFILNGKETINPKVELMMNAVRKIAKKEVFASIKSSNNFPTSAGYASSASGMAAIALASNQAYELGLDHDGLARLARLGSGSATRSIDGGLVSWPTGTDVSSFGRAILPPEEVPLAVFSVTTTAANKKISSTDAMQIVSSTSPYYPTWVQNSTDDYFKALELIKKSKWEDLLALAQNNALKMHAVNLAARPEIIYWQPESLAIMQQVQKIQTEKQIPVYFSLDAGPNVKLLTLQKWVKEVATEFATWDLQLSLPGKGAQIIDQN</sequence>
<dbReference type="NCBIfam" id="TIGR01240">
    <property type="entry name" value="mevDPdecarb"/>
    <property type="match status" value="1"/>
</dbReference>
<comment type="similarity">
    <text evidence="1">Belongs to the diphosphomevalonate decarboxylase family.</text>
</comment>
<keyword evidence="7" id="KW-0456">Lyase</keyword>
<dbReference type="GO" id="GO:0004163">
    <property type="term" value="F:diphosphomevalonate decarboxylase activity"/>
    <property type="evidence" value="ECO:0007669"/>
    <property type="project" value="UniProtKB-EC"/>
</dbReference>
<evidence type="ECO:0000259" key="9">
    <source>
        <dbReference type="Pfam" id="PF22700"/>
    </source>
</evidence>
<evidence type="ECO:0000256" key="3">
    <source>
        <dbReference type="ARBA" id="ARBA00022516"/>
    </source>
</evidence>
<dbReference type="Proteomes" id="UP001321861">
    <property type="component" value="Chromosome"/>
</dbReference>
<evidence type="ECO:0000256" key="2">
    <source>
        <dbReference type="ARBA" id="ARBA00012296"/>
    </source>
</evidence>
<dbReference type="EC" id="4.1.1.33" evidence="2"/>
<dbReference type="FunFam" id="3.30.230.10:FF:000072">
    <property type="entry name" value="Diphosphomevalonate decarboxylase"/>
    <property type="match status" value="1"/>
</dbReference>
<keyword evidence="3" id="KW-0444">Lipid biosynthesis</keyword>
<evidence type="ECO:0000259" key="8">
    <source>
        <dbReference type="Pfam" id="PF18376"/>
    </source>
</evidence>
<accession>A0AAU9DMY3</accession>
<dbReference type="GO" id="GO:0019287">
    <property type="term" value="P:isopentenyl diphosphate biosynthetic process, mevalonate pathway"/>
    <property type="evidence" value="ECO:0007669"/>
    <property type="project" value="InterPro"/>
</dbReference>
<dbReference type="PANTHER" id="PTHR10977">
    <property type="entry name" value="DIPHOSPHOMEVALONATE DECARBOXYLASE"/>
    <property type="match status" value="1"/>
</dbReference>
<keyword evidence="5" id="KW-0067">ATP-binding</keyword>
<gene>
    <name evidence="10" type="ORF">XA3_08180</name>
</gene>
<feature type="domain" description="Mvd1 C-terminal" evidence="8">
    <location>
        <begin position="176"/>
        <end position="295"/>
    </location>
</feature>
<dbReference type="PANTHER" id="PTHR10977:SF3">
    <property type="entry name" value="DIPHOSPHOMEVALONATE DECARBOXYLASE"/>
    <property type="match status" value="1"/>
</dbReference>
<dbReference type="InterPro" id="IPR036554">
    <property type="entry name" value="GHMP_kinase_C_sf"/>
</dbReference>
<dbReference type="SUPFAM" id="SSF55060">
    <property type="entry name" value="GHMP Kinase, C-terminal domain"/>
    <property type="match status" value="1"/>
</dbReference>
<dbReference type="Pfam" id="PF22700">
    <property type="entry name" value="MVD-like_N"/>
    <property type="match status" value="1"/>
</dbReference>
<keyword evidence="4" id="KW-0547">Nucleotide-binding</keyword>
<dbReference type="PIRSF" id="PIRSF015950">
    <property type="entry name" value="Mev_P_decrbx"/>
    <property type="match status" value="1"/>
</dbReference>
<evidence type="ECO:0000313" key="11">
    <source>
        <dbReference type="Proteomes" id="UP001321861"/>
    </source>
</evidence>
<dbReference type="SUPFAM" id="SSF54211">
    <property type="entry name" value="Ribosomal protein S5 domain 2-like"/>
    <property type="match status" value="1"/>
</dbReference>
<proteinExistence type="inferred from homology"/>